<evidence type="ECO:0000256" key="11">
    <source>
        <dbReference type="ARBA" id="ARBA00048679"/>
    </source>
</evidence>
<dbReference type="Gene3D" id="1.10.510.10">
    <property type="entry name" value="Transferase(Phosphotransferase) domain 1"/>
    <property type="match status" value="1"/>
</dbReference>
<dbReference type="PROSITE" id="PS00109">
    <property type="entry name" value="PROTEIN_KINASE_TYR"/>
    <property type="match status" value="1"/>
</dbReference>
<protein>
    <recommendedName>
        <fullName evidence="6">EKC/KEOPS complex subunit BUD32</fullName>
        <ecNumber evidence="4">2.7.11.1</ecNumber>
    </recommendedName>
    <alternativeName>
        <fullName evidence="8 9">Atypical Serine/threonine protein kinase BUD32</fullName>
    </alternativeName>
    <alternativeName>
        <fullName evidence="5">EKC/KEOPS complex subunit bud32</fullName>
    </alternativeName>
</protein>
<dbReference type="Pfam" id="PF07714">
    <property type="entry name" value="PK_Tyr_Ser-Thr"/>
    <property type="match status" value="1"/>
</dbReference>
<comment type="subcellular location">
    <subcellularLocation>
        <location evidence="2">Chromosome</location>
        <location evidence="2">Telomere</location>
    </subcellularLocation>
</comment>
<evidence type="ECO:0000256" key="6">
    <source>
        <dbReference type="ARBA" id="ARBA00019973"/>
    </source>
</evidence>
<comment type="subunit">
    <text evidence="3">Component of the EKC/KEOPS complex composed of at least BUD32, CGI121, GON7, KAE1 and PCC1; the whole complex dimerizes.</text>
</comment>
<evidence type="ECO:0000256" key="3">
    <source>
        <dbReference type="ARBA" id="ARBA00011534"/>
    </source>
</evidence>
<keyword evidence="7" id="KW-0158">Chromosome</keyword>
<dbReference type="InterPro" id="IPR011009">
    <property type="entry name" value="Kinase-like_dom_sf"/>
</dbReference>
<feature type="compositionally biased region" description="Polar residues" evidence="12">
    <location>
        <begin position="52"/>
        <end position="64"/>
    </location>
</feature>
<evidence type="ECO:0000256" key="1">
    <source>
        <dbReference type="ARBA" id="ARBA00003747"/>
    </source>
</evidence>
<dbReference type="AlphaFoldDB" id="A0AAF0IHR0"/>
<evidence type="ECO:0000256" key="12">
    <source>
        <dbReference type="SAM" id="MobiDB-lite"/>
    </source>
</evidence>
<evidence type="ECO:0000256" key="5">
    <source>
        <dbReference type="ARBA" id="ARBA00013948"/>
    </source>
</evidence>
<dbReference type="InterPro" id="IPR008266">
    <property type="entry name" value="Tyr_kinase_AS"/>
</dbReference>
<evidence type="ECO:0000313" key="15">
    <source>
        <dbReference type="Proteomes" id="UP001219355"/>
    </source>
</evidence>
<dbReference type="GO" id="GO:0005524">
    <property type="term" value="F:ATP binding"/>
    <property type="evidence" value="ECO:0007669"/>
    <property type="project" value="InterPro"/>
</dbReference>
<proteinExistence type="predicted"/>
<dbReference type="GO" id="GO:0004674">
    <property type="term" value="F:protein serine/threonine kinase activity"/>
    <property type="evidence" value="ECO:0007669"/>
    <property type="project" value="UniProtKB-EC"/>
</dbReference>
<evidence type="ECO:0000256" key="9">
    <source>
        <dbReference type="ARBA" id="ARBA00033194"/>
    </source>
</evidence>
<reference evidence="14" key="1">
    <citation type="submission" date="2023-03" db="EMBL/GenBank/DDBJ databases">
        <title>Emydomyces testavorans Genome Sequence.</title>
        <authorList>
            <person name="Hoyer L."/>
        </authorList>
    </citation>
    <scope>NUCLEOTIDE SEQUENCE</scope>
    <source>
        <strain evidence="14">16-2883</strain>
    </source>
</reference>
<name>A0AAF0IHR0_9EURO</name>
<feature type="domain" description="Protein kinase" evidence="13">
    <location>
        <begin position="78"/>
        <end position="344"/>
    </location>
</feature>
<evidence type="ECO:0000259" key="13">
    <source>
        <dbReference type="PROSITE" id="PS50011"/>
    </source>
</evidence>
<feature type="region of interest" description="Disordered" evidence="12">
    <location>
        <begin position="43"/>
        <end position="64"/>
    </location>
</feature>
<evidence type="ECO:0000256" key="8">
    <source>
        <dbReference type="ARBA" id="ARBA00030980"/>
    </source>
</evidence>
<evidence type="ECO:0000256" key="10">
    <source>
        <dbReference type="ARBA" id="ARBA00047899"/>
    </source>
</evidence>
<dbReference type="SUPFAM" id="SSF56112">
    <property type="entry name" value="Protein kinase-like (PK-like)"/>
    <property type="match status" value="1"/>
</dbReference>
<evidence type="ECO:0000313" key="14">
    <source>
        <dbReference type="EMBL" id="WEW56921.1"/>
    </source>
</evidence>
<evidence type="ECO:0000256" key="7">
    <source>
        <dbReference type="ARBA" id="ARBA00022895"/>
    </source>
</evidence>
<dbReference type="GO" id="GO:0000781">
    <property type="term" value="C:chromosome, telomeric region"/>
    <property type="evidence" value="ECO:0007669"/>
    <property type="project" value="UniProtKB-SubCell"/>
</dbReference>
<organism evidence="14 15">
    <name type="scientific">Emydomyces testavorans</name>
    <dbReference type="NCBI Taxonomy" id="2070801"/>
    <lineage>
        <taxon>Eukaryota</taxon>
        <taxon>Fungi</taxon>
        <taxon>Dikarya</taxon>
        <taxon>Ascomycota</taxon>
        <taxon>Pezizomycotina</taxon>
        <taxon>Eurotiomycetes</taxon>
        <taxon>Eurotiomycetidae</taxon>
        <taxon>Onygenales</taxon>
        <taxon>Nannizziopsiaceae</taxon>
        <taxon>Emydomyces</taxon>
    </lineage>
</organism>
<accession>A0AAF0IHR0</accession>
<comment type="catalytic activity">
    <reaction evidence="11">
        <text>L-seryl-[protein] + ATP = O-phospho-L-seryl-[protein] + ADP + H(+)</text>
        <dbReference type="Rhea" id="RHEA:17989"/>
        <dbReference type="Rhea" id="RHEA-COMP:9863"/>
        <dbReference type="Rhea" id="RHEA-COMP:11604"/>
        <dbReference type="ChEBI" id="CHEBI:15378"/>
        <dbReference type="ChEBI" id="CHEBI:29999"/>
        <dbReference type="ChEBI" id="CHEBI:30616"/>
        <dbReference type="ChEBI" id="CHEBI:83421"/>
        <dbReference type="ChEBI" id="CHEBI:456216"/>
        <dbReference type="EC" id="2.7.11.1"/>
    </reaction>
</comment>
<dbReference type="PROSITE" id="PS50011">
    <property type="entry name" value="PROTEIN_KINASE_DOM"/>
    <property type="match status" value="1"/>
</dbReference>
<evidence type="ECO:0000256" key="4">
    <source>
        <dbReference type="ARBA" id="ARBA00012513"/>
    </source>
</evidence>
<keyword evidence="15" id="KW-1185">Reference proteome</keyword>
<dbReference type="InterPro" id="IPR051681">
    <property type="entry name" value="Ser/Thr_Kinases-Pseudokinases"/>
</dbReference>
<keyword evidence="7" id="KW-0779">Telomere</keyword>
<evidence type="ECO:0000256" key="2">
    <source>
        <dbReference type="ARBA" id="ARBA00004574"/>
    </source>
</evidence>
<dbReference type="InterPro" id="IPR001245">
    <property type="entry name" value="Ser-Thr/Tyr_kinase_cat_dom"/>
</dbReference>
<comment type="function">
    <text evidence="1">Component of the EKC/KEOPS complex that is required for the formation of a threonylcarbamoyl group on adenosine at position 37 (t(6)A37) in tRNAs that read codons beginning with adenine. The complex is probably involved in the transfer of the threonylcarbamoyl moiety of threonylcarbamoyl-AMP (TC-AMP) to the N6 group of A37. BUD32 has ATPase activity in the context of the EKC/KEOPS complex and likely plays a supporting role to the catalytic subunit KAE1. The EKC/KEOPS complex also promotes both telomere uncapping and telomere elongation. The complex is required for efficient recruitment of transcriptional coactivators.</text>
</comment>
<dbReference type="CDD" id="cd00180">
    <property type="entry name" value="PKc"/>
    <property type="match status" value="1"/>
</dbReference>
<sequence length="344" mass="39320">MSFVNPLRWPIWSTLWRSVSRFVQGLIHLLYRPSIERDERLDEVAGAGGHTKPQSVRPSRSCKPSQYPTTVTYRHVHLKPNLEIPKPRPGEVIYIAKGQFLTRGGTAILELLPSGAVVKTASPNPFCPPEEEDCRRNMRLEAQIYQKIGDHPRVPKFIQWDPDTCSLTIDYMKNGNLRDYIRLNFDTLTYEHRFRWAKQAAEGLQLLHSIGVVHCDISPRNFLLDSSLNLRISDFAGASLCGSEPSAFAATRFRHPSCNWDVAPRFEDDIFGLGSLIYFIMTNNYPYEELPSDEVEKLYKHRDFPEVAHLACGAIIKQCWNQQLNAVQVYDSLKLIVPYSLLSS</sequence>
<dbReference type="Proteomes" id="UP001219355">
    <property type="component" value="Chromosome 1"/>
</dbReference>
<dbReference type="EMBL" id="CP120627">
    <property type="protein sequence ID" value="WEW56921.1"/>
    <property type="molecule type" value="Genomic_DNA"/>
</dbReference>
<dbReference type="PANTHER" id="PTHR44329">
    <property type="entry name" value="SERINE/THREONINE-PROTEIN KINASE TNNI3K-RELATED"/>
    <property type="match status" value="1"/>
</dbReference>
<dbReference type="InterPro" id="IPR000719">
    <property type="entry name" value="Prot_kinase_dom"/>
</dbReference>
<dbReference type="EC" id="2.7.11.1" evidence="4"/>
<comment type="catalytic activity">
    <reaction evidence="10">
        <text>L-threonyl-[protein] + ATP = O-phospho-L-threonyl-[protein] + ADP + H(+)</text>
        <dbReference type="Rhea" id="RHEA:46608"/>
        <dbReference type="Rhea" id="RHEA-COMP:11060"/>
        <dbReference type="Rhea" id="RHEA-COMP:11605"/>
        <dbReference type="ChEBI" id="CHEBI:15378"/>
        <dbReference type="ChEBI" id="CHEBI:30013"/>
        <dbReference type="ChEBI" id="CHEBI:30616"/>
        <dbReference type="ChEBI" id="CHEBI:61977"/>
        <dbReference type="ChEBI" id="CHEBI:456216"/>
        <dbReference type="EC" id="2.7.11.1"/>
    </reaction>
</comment>
<gene>
    <name evidence="14" type="ORF">PRK78_002379</name>
</gene>